<protein>
    <submittedName>
        <fullName evidence="1">Uncharacterized protein</fullName>
    </submittedName>
</protein>
<dbReference type="AlphaFoldDB" id="A0AAV5KKB9"/>
<accession>A0AAV5KKB9</accession>
<sequence length="35" mass="4127">MTNRGDHYVILPCIYGLLLKRSVYVLTDYLACFKF</sequence>
<keyword evidence="2" id="KW-1185">Reference proteome</keyword>
<name>A0AAV5KKB9_9ROSI</name>
<dbReference type="Proteomes" id="UP001054252">
    <property type="component" value="Unassembled WGS sequence"/>
</dbReference>
<gene>
    <name evidence="1" type="ORF">SLEP1_g34541</name>
</gene>
<evidence type="ECO:0000313" key="1">
    <source>
        <dbReference type="EMBL" id="GKV25033.1"/>
    </source>
</evidence>
<organism evidence="1 2">
    <name type="scientific">Rubroshorea leprosula</name>
    <dbReference type="NCBI Taxonomy" id="152421"/>
    <lineage>
        <taxon>Eukaryota</taxon>
        <taxon>Viridiplantae</taxon>
        <taxon>Streptophyta</taxon>
        <taxon>Embryophyta</taxon>
        <taxon>Tracheophyta</taxon>
        <taxon>Spermatophyta</taxon>
        <taxon>Magnoliopsida</taxon>
        <taxon>eudicotyledons</taxon>
        <taxon>Gunneridae</taxon>
        <taxon>Pentapetalae</taxon>
        <taxon>rosids</taxon>
        <taxon>malvids</taxon>
        <taxon>Malvales</taxon>
        <taxon>Dipterocarpaceae</taxon>
        <taxon>Rubroshorea</taxon>
    </lineage>
</organism>
<evidence type="ECO:0000313" key="2">
    <source>
        <dbReference type="Proteomes" id="UP001054252"/>
    </source>
</evidence>
<dbReference type="EMBL" id="BPVZ01000067">
    <property type="protein sequence ID" value="GKV25033.1"/>
    <property type="molecule type" value="Genomic_DNA"/>
</dbReference>
<proteinExistence type="predicted"/>
<comment type="caution">
    <text evidence="1">The sequence shown here is derived from an EMBL/GenBank/DDBJ whole genome shotgun (WGS) entry which is preliminary data.</text>
</comment>
<reference evidence="1 2" key="1">
    <citation type="journal article" date="2021" name="Commun. Biol.">
        <title>The genome of Shorea leprosula (Dipterocarpaceae) highlights the ecological relevance of drought in aseasonal tropical rainforests.</title>
        <authorList>
            <person name="Ng K.K.S."/>
            <person name="Kobayashi M.J."/>
            <person name="Fawcett J.A."/>
            <person name="Hatakeyama M."/>
            <person name="Paape T."/>
            <person name="Ng C.H."/>
            <person name="Ang C.C."/>
            <person name="Tnah L.H."/>
            <person name="Lee C.T."/>
            <person name="Nishiyama T."/>
            <person name="Sese J."/>
            <person name="O'Brien M.J."/>
            <person name="Copetti D."/>
            <person name="Mohd Noor M.I."/>
            <person name="Ong R.C."/>
            <person name="Putra M."/>
            <person name="Sireger I.Z."/>
            <person name="Indrioko S."/>
            <person name="Kosugi Y."/>
            <person name="Izuno A."/>
            <person name="Isagi Y."/>
            <person name="Lee S.L."/>
            <person name="Shimizu K.K."/>
        </authorList>
    </citation>
    <scope>NUCLEOTIDE SEQUENCE [LARGE SCALE GENOMIC DNA]</scope>
    <source>
        <strain evidence="1">214</strain>
    </source>
</reference>